<evidence type="ECO:0000313" key="2">
    <source>
        <dbReference type="EnsemblMetazoa" id="ACOM032630-PA.1"/>
    </source>
</evidence>
<sequence>MAIILYGKIESPESLIRYRLLSEPEIVNLLSSNPSGGVSNTGEQTYSKSHDDQHDGPPQPPATAPSLAAAQSGSRCSRNSYDAGSSSDGSPTGVENNGCSSASGTSSSSSSGETGAQHSRPGSNASGGGGGGVTDVRNCTQQTSPAAPSNMVEV</sequence>
<feature type="compositionally biased region" description="Low complexity" evidence="1">
    <location>
        <begin position="100"/>
        <end position="116"/>
    </location>
</feature>
<feature type="compositionally biased region" description="Polar residues" evidence="1">
    <location>
        <begin position="69"/>
        <end position="99"/>
    </location>
</feature>
<evidence type="ECO:0000256" key="1">
    <source>
        <dbReference type="SAM" id="MobiDB-lite"/>
    </source>
</evidence>
<protein>
    <submittedName>
        <fullName evidence="2">Uncharacterized protein</fullName>
    </submittedName>
</protein>
<reference evidence="2" key="1">
    <citation type="submission" date="2022-08" db="UniProtKB">
        <authorList>
            <consortium name="EnsemblMetazoa"/>
        </authorList>
    </citation>
    <scope>IDENTIFICATION</scope>
</reference>
<name>A0A8W7PJ13_ANOCL</name>
<accession>A0A8W7PJ13</accession>
<organism evidence="2">
    <name type="scientific">Anopheles coluzzii</name>
    <name type="common">African malaria mosquito</name>
    <dbReference type="NCBI Taxonomy" id="1518534"/>
    <lineage>
        <taxon>Eukaryota</taxon>
        <taxon>Metazoa</taxon>
        <taxon>Ecdysozoa</taxon>
        <taxon>Arthropoda</taxon>
        <taxon>Hexapoda</taxon>
        <taxon>Insecta</taxon>
        <taxon>Pterygota</taxon>
        <taxon>Neoptera</taxon>
        <taxon>Endopterygota</taxon>
        <taxon>Diptera</taxon>
        <taxon>Nematocera</taxon>
        <taxon>Culicoidea</taxon>
        <taxon>Culicidae</taxon>
        <taxon>Anophelinae</taxon>
        <taxon>Anopheles</taxon>
    </lineage>
</organism>
<feature type="compositionally biased region" description="Polar residues" evidence="1">
    <location>
        <begin position="137"/>
        <end position="147"/>
    </location>
</feature>
<proteinExistence type="predicted"/>
<dbReference type="EnsemblMetazoa" id="ACOM032630-RA">
    <property type="protein sequence ID" value="ACOM032630-PA.1"/>
    <property type="gene ID" value="ACOM032630"/>
</dbReference>
<feature type="region of interest" description="Disordered" evidence="1">
    <location>
        <begin position="29"/>
        <end position="154"/>
    </location>
</feature>
<feature type="compositionally biased region" description="Polar residues" evidence="1">
    <location>
        <begin position="29"/>
        <end position="47"/>
    </location>
</feature>
<dbReference type="Proteomes" id="UP000075882">
    <property type="component" value="Unassembled WGS sequence"/>
</dbReference>
<dbReference type="AlphaFoldDB" id="A0A8W7PJ13"/>